<evidence type="ECO:0000313" key="1">
    <source>
        <dbReference type="EMBL" id="MBX7459362.1"/>
    </source>
</evidence>
<gene>
    <name evidence="1" type="ORF">K3152_14000</name>
</gene>
<accession>A0ABS7J0M4</accession>
<keyword evidence="2" id="KW-1185">Reference proteome</keyword>
<proteinExistence type="predicted"/>
<name>A0ABS7J0M4_9SPHN</name>
<sequence>MRDLNLDMLMRWRGAPTSLRTPTVLALFHNREDVRHFAEARRILIENGVDARRIDDDLRGLSKRRSLPKLIEKWTSGLQLAASPYRSDVLVPVQTVGELRELGKYLRNCSASFSFDSLAGRSVFLRIMDRDETIGLVHLELEGGEWLICEIVGKANRSPGRTVMESVYNELNGAGFSVCRERGPSVWDKVQRFAGLPYMT</sequence>
<evidence type="ECO:0000313" key="2">
    <source>
        <dbReference type="Proteomes" id="UP000783253"/>
    </source>
</evidence>
<dbReference type="RefSeq" id="WP_221574760.1">
    <property type="nucleotide sequence ID" value="NZ_JAIGNK010000007.1"/>
</dbReference>
<protein>
    <recommendedName>
        <fullName evidence="3">CYTH domain-containing protein</fullName>
    </recommendedName>
</protein>
<reference evidence="1 2" key="1">
    <citation type="submission" date="2021-08" db="EMBL/GenBank/DDBJ databases">
        <title>Comparative Genomics Analysis of the Genus Qipengyuania Reveals Extensive Genetic Diversity and Metabolic Versatility, Including the Description of Fifteen Novel Species.</title>
        <authorList>
            <person name="Liu Y."/>
        </authorList>
    </citation>
    <scope>NUCLEOTIDE SEQUENCE [LARGE SCALE GENOMIC DNA]</scope>
    <source>
        <strain evidence="1 2">1NDH17</strain>
    </source>
</reference>
<evidence type="ECO:0008006" key="3">
    <source>
        <dbReference type="Google" id="ProtNLM"/>
    </source>
</evidence>
<dbReference type="Proteomes" id="UP000783253">
    <property type="component" value="Unassembled WGS sequence"/>
</dbReference>
<comment type="caution">
    <text evidence="1">The sequence shown here is derived from an EMBL/GenBank/DDBJ whole genome shotgun (WGS) entry which is preliminary data.</text>
</comment>
<organism evidence="1 2">
    <name type="scientific">Qipengyuania polymorpha</name>
    <dbReference type="NCBI Taxonomy" id="2867234"/>
    <lineage>
        <taxon>Bacteria</taxon>
        <taxon>Pseudomonadati</taxon>
        <taxon>Pseudomonadota</taxon>
        <taxon>Alphaproteobacteria</taxon>
        <taxon>Sphingomonadales</taxon>
        <taxon>Erythrobacteraceae</taxon>
        <taxon>Qipengyuania</taxon>
    </lineage>
</organism>
<dbReference type="EMBL" id="JAIGNK010000007">
    <property type="protein sequence ID" value="MBX7459362.1"/>
    <property type="molecule type" value="Genomic_DNA"/>
</dbReference>